<dbReference type="CDD" id="cd08956">
    <property type="entry name" value="KR_3_FAS_SDR_x"/>
    <property type="match status" value="1"/>
</dbReference>
<dbReference type="InterPro" id="IPR057326">
    <property type="entry name" value="KR_dom"/>
</dbReference>
<evidence type="ECO:0000313" key="7">
    <source>
        <dbReference type="Proteomes" id="UP000589036"/>
    </source>
</evidence>
<keyword evidence="7" id="KW-1185">Reference proteome</keyword>
<feature type="compositionally biased region" description="Basic and acidic residues" evidence="4">
    <location>
        <begin position="348"/>
        <end position="360"/>
    </location>
</feature>
<dbReference type="InterPro" id="IPR050091">
    <property type="entry name" value="PKS_NRPS_Biosynth_Enz"/>
</dbReference>
<dbReference type="InterPro" id="IPR001031">
    <property type="entry name" value="Thioesterase"/>
</dbReference>
<dbReference type="Gene3D" id="3.40.50.1820">
    <property type="entry name" value="alpha/beta hydrolase"/>
    <property type="match status" value="1"/>
</dbReference>
<dbReference type="SUPFAM" id="SSF47336">
    <property type="entry name" value="ACP-like"/>
    <property type="match status" value="1"/>
</dbReference>
<proteinExistence type="predicted"/>
<dbReference type="GO" id="GO:0031177">
    <property type="term" value="F:phosphopantetheine binding"/>
    <property type="evidence" value="ECO:0007669"/>
    <property type="project" value="InterPro"/>
</dbReference>
<reference evidence="6 7" key="1">
    <citation type="submission" date="2020-07" db="EMBL/GenBank/DDBJ databases">
        <title>Sequencing the genomes of 1000 actinobacteria strains.</title>
        <authorList>
            <person name="Klenk H.-P."/>
        </authorList>
    </citation>
    <scope>NUCLEOTIDE SEQUENCE [LARGE SCALE GENOMIC DNA]</scope>
    <source>
        <strain evidence="6 7">CXB654</strain>
    </source>
</reference>
<dbReference type="FunFam" id="1.10.1200.10:FF:000007">
    <property type="entry name" value="Probable polyketide synthase pks17"/>
    <property type="match status" value="1"/>
</dbReference>
<dbReference type="Pfam" id="PF08659">
    <property type="entry name" value="KR"/>
    <property type="match status" value="1"/>
</dbReference>
<name>A0A852TZC7_9ACTN</name>
<gene>
    <name evidence="6" type="ORF">HDA32_003253</name>
</gene>
<dbReference type="SMART" id="SM00822">
    <property type="entry name" value="PKS_KR"/>
    <property type="match status" value="1"/>
</dbReference>
<dbReference type="PROSITE" id="PS50075">
    <property type="entry name" value="CARRIER"/>
    <property type="match status" value="1"/>
</dbReference>
<feature type="compositionally biased region" description="Low complexity" evidence="4">
    <location>
        <begin position="239"/>
        <end position="253"/>
    </location>
</feature>
<dbReference type="InterPro" id="IPR036736">
    <property type="entry name" value="ACP-like_sf"/>
</dbReference>
<dbReference type="GO" id="GO:0004312">
    <property type="term" value="F:fatty acid synthase activity"/>
    <property type="evidence" value="ECO:0007669"/>
    <property type="project" value="TreeGrafter"/>
</dbReference>
<feature type="region of interest" description="Disordered" evidence="4">
    <location>
        <begin position="341"/>
        <end position="360"/>
    </location>
</feature>
<dbReference type="SUPFAM" id="SSF53474">
    <property type="entry name" value="alpha/beta-Hydrolases"/>
    <property type="match status" value="1"/>
</dbReference>
<dbReference type="InterPro" id="IPR020806">
    <property type="entry name" value="PKS_PP-bd"/>
</dbReference>
<dbReference type="AlphaFoldDB" id="A0A852TZC7"/>
<evidence type="ECO:0000313" key="6">
    <source>
        <dbReference type="EMBL" id="NYE48133.1"/>
    </source>
</evidence>
<dbReference type="SUPFAM" id="SSF51735">
    <property type="entry name" value="NAD(P)-binding Rossmann-fold domains"/>
    <property type="match status" value="1"/>
</dbReference>
<keyword evidence="2" id="KW-0597">Phosphoprotein</keyword>
<dbReference type="InterPro" id="IPR013968">
    <property type="entry name" value="PKS_KR"/>
</dbReference>
<keyword evidence="1" id="KW-0596">Phosphopantetheine</keyword>
<evidence type="ECO:0000259" key="5">
    <source>
        <dbReference type="PROSITE" id="PS50075"/>
    </source>
</evidence>
<dbReference type="Pfam" id="PF00975">
    <property type="entry name" value="Thioesterase"/>
    <property type="match status" value="1"/>
</dbReference>
<dbReference type="Pfam" id="PF00550">
    <property type="entry name" value="PP-binding"/>
    <property type="match status" value="1"/>
</dbReference>
<dbReference type="EMBL" id="JACCCC010000001">
    <property type="protein sequence ID" value="NYE48133.1"/>
    <property type="molecule type" value="Genomic_DNA"/>
</dbReference>
<dbReference type="GO" id="GO:0006633">
    <property type="term" value="P:fatty acid biosynthetic process"/>
    <property type="evidence" value="ECO:0007669"/>
    <property type="project" value="TreeGrafter"/>
</dbReference>
<evidence type="ECO:0000256" key="4">
    <source>
        <dbReference type="SAM" id="MobiDB-lite"/>
    </source>
</evidence>
<dbReference type="Gene3D" id="3.40.50.720">
    <property type="entry name" value="NAD(P)-binding Rossmann-like Domain"/>
    <property type="match status" value="1"/>
</dbReference>
<dbReference type="PANTHER" id="PTHR43775:SF51">
    <property type="entry name" value="INACTIVE PHENOLPHTHIOCEROL SYNTHESIS POLYKETIDE SYNTHASE TYPE I PKS1-RELATED"/>
    <property type="match status" value="1"/>
</dbReference>
<feature type="region of interest" description="Disordered" evidence="4">
    <location>
        <begin position="234"/>
        <end position="265"/>
    </location>
</feature>
<protein>
    <submittedName>
        <fullName evidence="6">Thioesterase domain-containing protein/acyl carrier protein</fullName>
    </submittedName>
</protein>
<dbReference type="SMART" id="SM01294">
    <property type="entry name" value="PKS_PP_betabranch"/>
    <property type="match status" value="1"/>
</dbReference>
<dbReference type="InterPro" id="IPR029058">
    <property type="entry name" value="AB_hydrolase_fold"/>
</dbReference>
<dbReference type="SMART" id="SM00823">
    <property type="entry name" value="PKS_PP"/>
    <property type="match status" value="1"/>
</dbReference>
<sequence>MARHLVAVHGVRRLLLVGRGGVGGAAGLVAELEGAGAEVEVRACDVADRDALAAVLKAIPDDRPLTAVVHAAGVLDDGVVTSLTPERVDAVLRPKVDAAWYLHELTEQMDLAAFVLFSSAAGTLGNPGQGNYAAANAFLDGLAHYRRARGLPGVSLAWGLWERRSGMTGHLDRTDLTRMRRMGMAAALTADEGLELFDAAVDGEEPHVLPLPLDLPALRARTADAVPPLFRELVRPPRRAAAGPDAGSAGDGPLRSRTEPPGARRGPALLDLVRAQAADVLGHSTPDAVEADRGFLELGFDSLTAVELRNRLNAATGLRLPAALVFTHSTPAALARHIGTLLPTPHADGPDERPEPARPSEDGIVSLFRRACRMGRTEEGIRLAETAARLRPGFGTAEEYGEPADPVRLSHGSDAPELICFPSLTMISGVQEFTRFATGLRGLRDVSVLPEPGFAEGEPLPATVDAVVDMQAEVVLRSRAGGRFALVGRSSGGWIAHAVTARLEDLGAAPSALVLLDTPLPGDAAVLPLLQAGITDREREFGIVDAAAVTAMGGYLRLFADWAPRPITTPTVLVRPARSVIGEPEAGGGRPAWERPHVRLDVPGDHFTMMEEHADATARTLHAWLSGTVR</sequence>
<comment type="caution">
    <text evidence="6">The sequence shown here is derived from an EMBL/GenBank/DDBJ whole genome shotgun (WGS) entry which is preliminary data.</text>
</comment>
<dbReference type="SMART" id="SM00824">
    <property type="entry name" value="PKS_TE"/>
    <property type="match status" value="1"/>
</dbReference>
<dbReference type="InterPro" id="IPR020802">
    <property type="entry name" value="TesA-like"/>
</dbReference>
<organism evidence="6 7">
    <name type="scientific">Spinactinospora alkalitolerans</name>
    <dbReference type="NCBI Taxonomy" id="687207"/>
    <lineage>
        <taxon>Bacteria</taxon>
        <taxon>Bacillati</taxon>
        <taxon>Actinomycetota</taxon>
        <taxon>Actinomycetes</taxon>
        <taxon>Streptosporangiales</taxon>
        <taxon>Nocardiopsidaceae</taxon>
        <taxon>Spinactinospora</taxon>
    </lineage>
</organism>
<keyword evidence="3" id="KW-0808">Transferase</keyword>
<feature type="domain" description="Carrier" evidence="5">
    <location>
        <begin position="267"/>
        <end position="342"/>
    </location>
</feature>
<dbReference type="Gene3D" id="1.10.1200.10">
    <property type="entry name" value="ACP-like"/>
    <property type="match status" value="1"/>
</dbReference>
<evidence type="ECO:0000256" key="3">
    <source>
        <dbReference type="ARBA" id="ARBA00022679"/>
    </source>
</evidence>
<dbReference type="Proteomes" id="UP000589036">
    <property type="component" value="Unassembled WGS sequence"/>
</dbReference>
<accession>A0A852TZC7</accession>
<dbReference type="InterPro" id="IPR006162">
    <property type="entry name" value="Ppantetheine_attach_site"/>
</dbReference>
<evidence type="ECO:0000256" key="1">
    <source>
        <dbReference type="ARBA" id="ARBA00022450"/>
    </source>
</evidence>
<dbReference type="PANTHER" id="PTHR43775">
    <property type="entry name" value="FATTY ACID SYNTHASE"/>
    <property type="match status" value="1"/>
</dbReference>
<dbReference type="InterPro" id="IPR009081">
    <property type="entry name" value="PP-bd_ACP"/>
</dbReference>
<evidence type="ECO:0000256" key="2">
    <source>
        <dbReference type="ARBA" id="ARBA00022553"/>
    </source>
</evidence>
<dbReference type="PROSITE" id="PS00012">
    <property type="entry name" value="PHOSPHOPANTETHEINE"/>
    <property type="match status" value="1"/>
</dbReference>
<dbReference type="InterPro" id="IPR036291">
    <property type="entry name" value="NAD(P)-bd_dom_sf"/>
</dbReference>